<dbReference type="EnsemblPlants" id="EMT14414">
    <property type="protein sequence ID" value="EMT14414"/>
    <property type="gene ID" value="F775_18642"/>
</dbReference>
<protein>
    <recommendedName>
        <fullName evidence="1">KIB1-4 beta-propeller domain-containing protein</fullName>
    </recommendedName>
</protein>
<name>R7W9B6_AEGTA</name>
<proteinExistence type="predicted"/>
<reference evidence="2" key="1">
    <citation type="submission" date="2015-06" db="UniProtKB">
        <authorList>
            <consortium name="EnsemblPlants"/>
        </authorList>
    </citation>
    <scope>IDENTIFICATION</scope>
</reference>
<dbReference type="PANTHER" id="PTHR33110:SF38">
    <property type="entry name" value="DUF295 DOMAIN-CONTAINING PROTEIN"/>
    <property type="match status" value="1"/>
</dbReference>
<dbReference type="AlphaFoldDB" id="R7W9B6"/>
<organism evidence="2">
    <name type="scientific">Aegilops tauschii</name>
    <name type="common">Tausch's goatgrass</name>
    <name type="synonym">Aegilops squarrosa</name>
    <dbReference type="NCBI Taxonomy" id="37682"/>
    <lineage>
        <taxon>Eukaryota</taxon>
        <taxon>Viridiplantae</taxon>
        <taxon>Streptophyta</taxon>
        <taxon>Embryophyta</taxon>
        <taxon>Tracheophyta</taxon>
        <taxon>Spermatophyta</taxon>
        <taxon>Magnoliopsida</taxon>
        <taxon>Liliopsida</taxon>
        <taxon>Poales</taxon>
        <taxon>Poaceae</taxon>
        <taxon>BOP clade</taxon>
        <taxon>Pooideae</taxon>
        <taxon>Triticodae</taxon>
        <taxon>Triticeae</taxon>
        <taxon>Triticinae</taxon>
        <taxon>Aegilops</taxon>
    </lineage>
</organism>
<feature type="domain" description="KIB1-4 beta-propeller" evidence="1">
    <location>
        <begin position="56"/>
        <end position="296"/>
    </location>
</feature>
<dbReference type="ExpressionAtlas" id="R7W9B6">
    <property type="expression patterns" value="baseline"/>
</dbReference>
<dbReference type="InterPro" id="IPR005174">
    <property type="entry name" value="KIB1-4_b-propeller"/>
</dbReference>
<sequence>MIASQLGRVRFAAVCRSWRAAARCAPPVPALPWLLLSPRDCSGTKALLHCPENGAIVPLRFQSRAVVKCIVGCHDGGWVASSLPDPFRIMNLFSGAEVTLNKKQAVISCTSRYLGSGQGQILKVVFSGPPTSGECILAALTYNCGIALCIVGCPNTGWSVEGCPNKPIVDILFWNGELYSLLYDGHLIKFEIGVNEDGAPVIAATHWLVIQRIGRSISEGNYRDYVSYIFDLEGKFAMALRRQWLPNHDPFFKVFKLVDIHGPYACYKHKWLEVTSLGDHALFLGETFSKAVHVAGNMPGSIKIYYSHNCWLGQNTVVSSDKVFFTISNDNVDHTYYKRDDTNNEVTDDGDYAKRIRSVGYFKKGCLDGGMWIIPPNL</sequence>
<accession>R7W9B6</accession>
<dbReference type="Pfam" id="PF03478">
    <property type="entry name" value="Beta-prop_KIB1-4"/>
    <property type="match status" value="1"/>
</dbReference>
<evidence type="ECO:0000313" key="2">
    <source>
        <dbReference type="EnsemblPlants" id="EMT14414"/>
    </source>
</evidence>
<dbReference type="PANTHER" id="PTHR33110">
    <property type="entry name" value="F-BOX/KELCH-REPEAT PROTEIN-RELATED"/>
    <property type="match status" value="1"/>
</dbReference>
<evidence type="ECO:0000259" key="1">
    <source>
        <dbReference type="Pfam" id="PF03478"/>
    </source>
</evidence>